<dbReference type="AlphaFoldDB" id="A0A1G8UNY8"/>
<dbReference type="Proteomes" id="UP000199305">
    <property type="component" value="Unassembled WGS sequence"/>
</dbReference>
<dbReference type="EMBL" id="FNFH01000001">
    <property type="protein sequence ID" value="SDJ55197.1"/>
    <property type="molecule type" value="Genomic_DNA"/>
</dbReference>
<dbReference type="STRING" id="658219.SAMN05216212_0200"/>
<dbReference type="Pfam" id="PF13673">
    <property type="entry name" value="Acetyltransf_10"/>
    <property type="match status" value="1"/>
</dbReference>
<dbReference type="PROSITE" id="PS51186">
    <property type="entry name" value="GNAT"/>
    <property type="match status" value="1"/>
</dbReference>
<sequence length="155" mass="17757">MVQWQWSRFTALDNRQQYEVLRVRQQVFTVEQNCAYQDADGKDWVAWHLCGWAPDADEPRLLAYLRVVDPGEKYAEPSIGRVLTTAASRGSGLGRALMGRALEHSDRSHDGAAIRISAQRHLEGFYQEFGFEQVSPPYDEDGIPHIEMLRPARLR</sequence>
<dbReference type="CDD" id="cd04301">
    <property type="entry name" value="NAT_SF"/>
    <property type="match status" value="1"/>
</dbReference>
<evidence type="ECO:0000259" key="1">
    <source>
        <dbReference type="PROSITE" id="PS51186"/>
    </source>
</evidence>
<dbReference type="GO" id="GO:0016747">
    <property type="term" value="F:acyltransferase activity, transferring groups other than amino-acyl groups"/>
    <property type="evidence" value="ECO:0007669"/>
    <property type="project" value="InterPro"/>
</dbReference>
<dbReference type="InterPro" id="IPR016181">
    <property type="entry name" value="Acyl_CoA_acyltransferase"/>
</dbReference>
<name>A0A1G8UNY8_9GAMM</name>
<accession>A0A1G8UNY8</accession>
<proteinExistence type="predicted"/>
<feature type="domain" description="N-acetyltransferase" evidence="1">
    <location>
        <begin position="7"/>
        <end position="153"/>
    </location>
</feature>
<evidence type="ECO:0000313" key="3">
    <source>
        <dbReference type="Proteomes" id="UP000199305"/>
    </source>
</evidence>
<dbReference type="RefSeq" id="WP_091506615.1">
    <property type="nucleotide sequence ID" value="NZ_FNFH01000001.1"/>
</dbReference>
<dbReference type="InterPro" id="IPR000182">
    <property type="entry name" value="GNAT_dom"/>
</dbReference>
<organism evidence="2 3">
    <name type="scientific">Microbulbifer yueqingensis</name>
    <dbReference type="NCBI Taxonomy" id="658219"/>
    <lineage>
        <taxon>Bacteria</taxon>
        <taxon>Pseudomonadati</taxon>
        <taxon>Pseudomonadota</taxon>
        <taxon>Gammaproteobacteria</taxon>
        <taxon>Cellvibrionales</taxon>
        <taxon>Microbulbiferaceae</taxon>
        <taxon>Microbulbifer</taxon>
    </lineage>
</organism>
<evidence type="ECO:0000313" key="2">
    <source>
        <dbReference type="EMBL" id="SDJ55197.1"/>
    </source>
</evidence>
<reference evidence="3" key="1">
    <citation type="submission" date="2016-10" db="EMBL/GenBank/DDBJ databases">
        <authorList>
            <person name="Varghese N."/>
            <person name="Submissions S."/>
        </authorList>
    </citation>
    <scope>NUCLEOTIDE SEQUENCE [LARGE SCALE GENOMIC DNA]</scope>
    <source>
        <strain evidence="3">CGMCC 1.10658</strain>
    </source>
</reference>
<dbReference type="OrthoDB" id="9796171at2"/>
<gene>
    <name evidence="2" type="ORF">SAMN05216212_0200</name>
</gene>
<protein>
    <submittedName>
        <fullName evidence="2">ElaA protein</fullName>
    </submittedName>
</protein>
<dbReference type="Gene3D" id="3.40.630.30">
    <property type="match status" value="1"/>
</dbReference>
<keyword evidence="3" id="KW-1185">Reference proteome</keyword>
<dbReference type="SUPFAM" id="SSF55729">
    <property type="entry name" value="Acyl-CoA N-acyltransferases (Nat)"/>
    <property type="match status" value="1"/>
</dbReference>